<comment type="caution">
    <text evidence="1">The sequence shown here is derived from an EMBL/GenBank/DDBJ whole genome shotgun (WGS) entry which is preliminary data.</text>
</comment>
<sequence>MGTLLDTVIIRPYREDDRPELRRICCETGFLGFPIDPIYQDRELFADLFTNPYLDYEPEWTLVVESGGRIAGYLMGSANPNFHRILMKSGFQTACRMLSRLLTGKYADHPRSEQFVRWVLVKGLMEQPKHPDNAGHLHMNLERPLRWGSVARRLLARFEAMLAAADLDYYYVKFFSCSRRNPERMYQRLKFEVYDRVCSTIFQPEVPGTLSVVCAYKRLNGAVLPLPLAAVRPGSYLSWTQ</sequence>
<dbReference type="AlphaFoldDB" id="A0A7V6A3F1"/>
<evidence type="ECO:0008006" key="2">
    <source>
        <dbReference type="Google" id="ProtNLM"/>
    </source>
</evidence>
<gene>
    <name evidence="1" type="ORF">ENV52_07570</name>
</gene>
<dbReference type="InterPro" id="IPR016181">
    <property type="entry name" value="Acyl_CoA_acyltransferase"/>
</dbReference>
<name>A0A7V6A3F1_9BACT</name>
<dbReference type="SUPFAM" id="SSF55729">
    <property type="entry name" value="Acyl-CoA N-acyltransferases (Nat)"/>
    <property type="match status" value="1"/>
</dbReference>
<accession>A0A7V6A3F1</accession>
<dbReference type="EMBL" id="DTGR01000123">
    <property type="protein sequence ID" value="HHS29542.1"/>
    <property type="molecule type" value="Genomic_DNA"/>
</dbReference>
<proteinExistence type="predicted"/>
<protein>
    <recommendedName>
        <fullName evidence="2">GNAT family N-acetyltransferase</fullName>
    </recommendedName>
</protein>
<organism evidence="1">
    <name type="scientific">Desulfobacca acetoxidans</name>
    <dbReference type="NCBI Taxonomy" id="60893"/>
    <lineage>
        <taxon>Bacteria</taxon>
        <taxon>Pseudomonadati</taxon>
        <taxon>Thermodesulfobacteriota</taxon>
        <taxon>Desulfobaccia</taxon>
        <taxon>Desulfobaccales</taxon>
        <taxon>Desulfobaccaceae</taxon>
        <taxon>Desulfobacca</taxon>
    </lineage>
</organism>
<dbReference type="Gene3D" id="3.40.630.30">
    <property type="match status" value="1"/>
</dbReference>
<evidence type="ECO:0000313" key="1">
    <source>
        <dbReference type="EMBL" id="HHS29542.1"/>
    </source>
</evidence>
<reference evidence="1" key="1">
    <citation type="journal article" date="2020" name="mSystems">
        <title>Genome- and Community-Level Interaction Insights into Carbon Utilization and Element Cycling Functions of Hydrothermarchaeota in Hydrothermal Sediment.</title>
        <authorList>
            <person name="Zhou Z."/>
            <person name="Liu Y."/>
            <person name="Xu W."/>
            <person name="Pan J."/>
            <person name="Luo Z.H."/>
            <person name="Li M."/>
        </authorList>
    </citation>
    <scope>NUCLEOTIDE SEQUENCE [LARGE SCALE GENOMIC DNA]</scope>
    <source>
        <strain evidence="1">SpSt-767</strain>
    </source>
</reference>